<dbReference type="Proteomes" id="UP001571476">
    <property type="component" value="Unassembled WGS sequence"/>
</dbReference>
<organism evidence="10 11">
    <name type="scientific">Streptomyces aureus</name>
    <dbReference type="NCBI Taxonomy" id="193461"/>
    <lineage>
        <taxon>Bacteria</taxon>
        <taxon>Bacillati</taxon>
        <taxon>Actinomycetota</taxon>
        <taxon>Actinomycetes</taxon>
        <taxon>Kitasatosporales</taxon>
        <taxon>Streptomycetaceae</taxon>
        <taxon>Streptomyces</taxon>
    </lineage>
</organism>
<evidence type="ECO:0000256" key="8">
    <source>
        <dbReference type="ARBA" id="ARBA00038435"/>
    </source>
</evidence>
<dbReference type="EMBL" id="JBGOSP010000081">
    <property type="protein sequence ID" value="MFA3843836.1"/>
    <property type="molecule type" value="Genomic_DNA"/>
</dbReference>
<comment type="subcellular location">
    <subcellularLocation>
        <location evidence="1">Cell membrane</location>
        <topology evidence="1">Multi-pass membrane protein</topology>
    </subcellularLocation>
</comment>
<dbReference type="Pfam" id="PF03553">
    <property type="entry name" value="Na_H_antiporter"/>
    <property type="match status" value="1"/>
</dbReference>
<keyword evidence="11" id="KW-1185">Reference proteome</keyword>
<keyword evidence="3" id="KW-0050">Antiport</keyword>
<name>A0ABV4T005_9ACTN</name>
<reference evidence="10 11" key="1">
    <citation type="submission" date="2024-08" db="EMBL/GenBank/DDBJ databases">
        <title>Genome sequence of Streptomyces aureus CACIA-1.46HGO.</title>
        <authorList>
            <person name="Evangelista-Martinez Z."/>
        </authorList>
    </citation>
    <scope>NUCLEOTIDE SEQUENCE [LARGE SCALE GENOMIC DNA]</scope>
    <source>
        <strain evidence="10 11">CACIA-1.46HGO</strain>
    </source>
</reference>
<keyword evidence="4" id="KW-1003">Cell membrane</keyword>
<keyword evidence="7" id="KW-0472">Membrane</keyword>
<evidence type="ECO:0000256" key="6">
    <source>
        <dbReference type="ARBA" id="ARBA00022989"/>
    </source>
</evidence>
<evidence type="ECO:0000256" key="2">
    <source>
        <dbReference type="ARBA" id="ARBA00022448"/>
    </source>
</evidence>
<keyword evidence="2" id="KW-0813">Transport</keyword>
<comment type="caution">
    <text evidence="10">The sequence shown here is derived from an EMBL/GenBank/DDBJ whole genome shotgun (WGS) entry which is preliminary data.</text>
</comment>
<evidence type="ECO:0000256" key="4">
    <source>
        <dbReference type="ARBA" id="ARBA00022475"/>
    </source>
</evidence>
<evidence type="ECO:0000256" key="3">
    <source>
        <dbReference type="ARBA" id="ARBA00022449"/>
    </source>
</evidence>
<keyword evidence="5" id="KW-0812">Transmembrane</keyword>
<dbReference type="InterPro" id="IPR052180">
    <property type="entry name" value="NhaC_Na-H+_Antiporter"/>
</dbReference>
<evidence type="ECO:0000313" key="10">
    <source>
        <dbReference type="EMBL" id="MFA3843836.1"/>
    </source>
</evidence>
<keyword evidence="6" id="KW-1133">Transmembrane helix</keyword>
<protein>
    <submittedName>
        <fullName evidence="10">Na+/H+ antiporter NhaC family protein</fullName>
    </submittedName>
</protein>
<evidence type="ECO:0000256" key="1">
    <source>
        <dbReference type="ARBA" id="ARBA00004651"/>
    </source>
</evidence>
<gene>
    <name evidence="10" type="ORF">ACEG43_48545</name>
</gene>
<proteinExistence type="inferred from homology"/>
<feature type="domain" description="Na+/H+ antiporter NhaC-like C-terminal" evidence="9">
    <location>
        <begin position="3"/>
        <end position="84"/>
    </location>
</feature>
<dbReference type="PANTHER" id="PTHR33451">
    <property type="entry name" value="MALATE-2H(+)/NA(+)-LACTATE ANTIPORTER"/>
    <property type="match status" value="1"/>
</dbReference>
<evidence type="ECO:0000313" key="11">
    <source>
        <dbReference type="Proteomes" id="UP001571476"/>
    </source>
</evidence>
<sequence>MGSSIGVALATGTSYLTILIPGEGFRQVYAEHGLELKNLSRTLEDSGTVMVSLIPWSEAGMYISTTLGVATLSRAPYAFSATWGPCSR</sequence>
<evidence type="ECO:0000259" key="9">
    <source>
        <dbReference type="Pfam" id="PF03553"/>
    </source>
</evidence>
<accession>A0ABV4T005</accession>
<dbReference type="PANTHER" id="PTHR33451:SF3">
    <property type="entry name" value="MALATE-2H(+)_NA(+)-LACTATE ANTIPORTER"/>
    <property type="match status" value="1"/>
</dbReference>
<dbReference type="InterPro" id="IPR018461">
    <property type="entry name" value="Na/H_Antiport_NhaC-like_C"/>
</dbReference>
<dbReference type="RefSeq" id="WP_372567615.1">
    <property type="nucleotide sequence ID" value="NZ_JBGOSP010000081.1"/>
</dbReference>
<evidence type="ECO:0000256" key="5">
    <source>
        <dbReference type="ARBA" id="ARBA00022692"/>
    </source>
</evidence>
<comment type="similarity">
    <text evidence="8">Belongs to the NhaC Na(+)/H(+) (TC 2.A.35) antiporter family.</text>
</comment>
<evidence type="ECO:0000256" key="7">
    <source>
        <dbReference type="ARBA" id="ARBA00023136"/>
    </source>
</evidence>